<feature type="compositionally biased region" description="Basic and acidic residues" evidence="2">
    <location>
        <begin position="465"/>
        <end position="475"/>
    </location>
</feature>
<feature type="coiled-coil region" evidence="1">
    <location>
        <begin position="25"/>
        <end position="85"/>
    </location>
</feature>
<dbReference type="Proteomes" id="UP001578633">
    <property type="component" value="Chromosome 1"/>
</dbReference>
<evidence type="ECO:0000256" key="2">
    <source>
        <dbReference type="SAM" id="MobiDB-lite"/>
    </source>
</evidence>
<dbReference type="RefSeq" id="XP_069312144.1">
    <property type="nucleotide sequence ID" value="XM_069447245.1"/>
</dbReference>
<protein>
    <submittedName>
        <fullName evidence="3">Uncharacterized protein</fullName>
    </submittedName>
</protein>
<keyword evidence="4" id="KW-1185">Reference proteome</keyword>
<gene>
    <name evidence="3" type="ORF">ACET3X_001902</name>
</gene>
<organism evidence="3 4">
    <name type="scientific">Alternaria dauci</name>
    <dbReference type="NCBI Taxonomy" id="48095"/>
    <lineage>
        <taxon>Eukaryota</taxon>
        <taxon>Fungi</taxon>
        <taxon>Dikarya</taxon>
        <taxon>Ascomycota</taxon>
        <taxon>Pezizomycotina</taxon>
        <taxon>Dothideomycetes</taxon>
        <taxon>Pleosporomycetidae</taxon>
        <taxon>Pleosporales</taxon>
        <taxon>Pleosporineae</taxon>
        <taxon>Pleosporaceae</taxon>
        <taxon>Alternaria</taxon>
        <taxon>Alternaria sect. Porri</taxon>
    </lineage>
</organism>
<comment type="caution">
    <text evidence="3">The sequence shown here is derived from an EMBL/GenBank/DDBJ whole genome shotgun (WGS) entry which is preliminary data.</text>
</comment>
<dbReference type="EMBL" id="JBHGVX010000001">
    <property type="protein sequence ID" value="KAL1801560.1"/>
    <property type="molecule type" value="Genomic_DNA"/>
</dbReference>
<sequence>MKEKIETSRYYRALRSAVNQRLVDLDEEDRRIETLQREQHQEMKRILDILDEDDREPTTEEELKVRSLSAEIDEEALQRKDMDAEREYLPKYLSHFARKWLELVEHVEAVEDEVLTSCKLLSKFEDKIEVPWQELPIGPGQPSLASRIPLWPLSIPPTNTVDTVKPATPDQDEDTHSRLAEKARSTRHAFQAACERHDNYRREYGSRLKHYIAQQANGTGADLEADFAKHWLEGWRGLIRDVDSAEKAAIKATDDARAANVTIFDPMDDQESNSAYSVDRRNIKSMKQLDRSQIERWNTSVVAGVWGPEHPAGDDEAELEEQAEAKQLGQRAAEISTSKYEPAAMMPQKDLSIAREQITIGQAALRVPQDKSTPLQRIEQILTEVRAALSRTDESTSPHAGEPGLMNVVAVEEAPKVFNQSSATGENCFPEDSGAHKVTEGTAEVLNKSPKRKRSEDDGTTQEEPASKRHGGEMNRKWDEDLYEYMQKYKIESPPVSKKRNQDNILLNRIILVTDSDRAYGHEQRCIDEWSYKVRDGDC</sequence>
<feature type="region of interest" description="Disordered" evidence="2">
    <location>
        <begin position="421"/>
        <end position="475"/>
    </location>
</feature>
<evidence type="ECO:0000313" key="3">
    <source>
        <dbReference type="EMBL" id="KAL1801560.1"/>
    </source>
</evidence>
<name>A0ABR3UZL3_9PLEO</name>
<accession>A0ABR3UZL3</accession>
<reference evidence="3 4" key="1">
    <citation type="submission" date="2024-09" db="EMBL/GenBank/DDBJ databases">
        <title>T2T genomes of carrot and Alternaria dauci and their utility for understanding host-pathogen interaction during carrot leaf blight disease.</title>
        <authorList>
            <person name="Liu W."/>
            <person name="Xu S."/>
            <person name="Ou C."/>
            <person name="Liu X."/>
            <person name="Zhuang F."/>
            <person name="Deng X.W."/>
        </authorList>
    </citation>
    <scope>NUCLEOTIDE SEQUENCE [LARGE SCALE GENOMIC DNA]</scope>
    <source>
        <strain evidence="3 4">A2016</strain>
    </source>
</reference>
<evidence type="ECO:0000256" key="1">
    <source>
        <dbReference type="SAM" id="Coils"/>
    </source>
</evidence>
<dbReference type="GeneID" id="96082224"/>
<proteinExistence type="predicted"/>
<evidence type="ECO:0000313" key="4">
    <source>
        <dbReference type="Proteomes" id="UP001578633"/>
    </source>
</evidence>
<keyword evidence="1" id="KW-0175">Coiled coil</keyword>